<proteinExistence type="predicted"/>
<reference evidence="1" key="1">
    <citation type="submission" date="2023-03" db="EMBL/GenBank/DDBJ databases">
        <title>Actinorhabdospora filicis NBRC 111898.</title>
        <authorList>
            <person name="Ichikawa N."/>
            <person name="Sato H."/>
            <person name="Tonouchi N."/>
        </authorList>
    </citation>
    <scope>NUCLEOTIDE SEQUENCE</scope>
    <source>
        <strain evidence="1">NBRC 111898</strain>
    </source>
</reference>
<evidence type="ECO:0000313" key="1">
    <source>
        <dbReference type="EMBL" id="GLZ80591.1"/>
    </source>
</evidence>
<comment type="caution">
    <text evidence="1">The sequence shown here is derived from an EMBL/GenBank/DDBJ whole genome shotgun (WGS) entry which is preliminary data.</text>
</comment>
<dbReference type="EMBL" id="BSTX01000004">
    <property type="protein sequence ID" value="GLZ80591.1"/>
    <property type="molecule type" value="Genomic_DNA"/>
</dbReference>
<keyword evidence="2" id="KW-1185">Reference proteome</keyword>
<dbReference type="Proteomes" id="UP001165079">
    <property type="component" value="Unassembled WGS sequence"/>
</dbReference>
<dbReference type="RefSeq" id="WP_285665818.1">
    <property type="nucleotide sequence ID" value="NZ_BSTX01000004.1"/>
</dbReference>
<evidence type="ECO:0000313" key="2">
    <source>
        <dbReference type="Proteomes" id="UP001165079"/>
    </source>
</evidence>
<name>A0A9W6STR1_9ACTN</name>
<dbReference type="AlphaFoldDB" id="A0A9W6STR1"/>
<sequence>MGHRLALMSDFEFLTGDWIVANRLLVHRLAGGEEEWRELDATAHCHTVFEGGANFDEIVFADGSRGCTLRLFDPATGLWSLYWSNNATGRLFPPVTGRFADGVGVFEGEEEHEGRLVKVRYIWSRVDTGTPRWEQAYSGDGGATWERNWVMDFRRP</sequence>
<accession>A0A9W6STR1</accession>
<evidence type="ECO:0008006" key="3">
    <source>
        <dbReference type="Google" id="ProtNLM"/>
    </source>
</evidence>
<gene>
    <name evidence="1" type="ORF">Afil01_53980</name>
</gene>
<protein>
    <recommendedName>
        <fullName evidence="3">DUF1579 domain-containing protein</fullName>
    </recommendedName>
</protein>
<organism evidence="1 2">
    <name type="scientific">Actinorhabdospora filicis</name>
    <dbReference type="NCBI Taxonomy" id="1785913"/>
    <lineage>
        <taxon>Bacteria</taxon>
        <taxon>Bacillati</taxon>
        <taxon>Actinomycetota</taxon>
        <taxon>Actinomycetes</taxon>
        <taxon>Micromonosporales</taxon>
        <taxon>Micromonosporaceae</taxon>
        <taxon>Actinorhabdospora</taxon>
    </lineage>
</organism>